<dbReference type="GO" id="GO:0005737">
    <property type="term" value="C:cytoplasm"/>
    <property type="evidence" value="ECO:0007669"/>
    <property type="project" value="UniProtKB-SubCell"/>
</dbReference>
<dbReference type="AlphaFoldDB" id="A0A6L5GQU9"/>
<dbReference type="Pfam" id="PF02616">
    <property type="entry name" value="SMC_ScpA"/>
    <property type="match status" value="1"/>
</dbReference>
<comment type="subcellular location">
    <subcellularLocation>
        <location evidence="3">Cytoplasm</location>
    </subcellularLocation>
    <text evidence="3">Associated with two foci at the outer edges of the nucleoid region in young cells, and at four foci within both cell halves in older cells.</text>
</comment>
<keyword evidence="5" id="KW-1185">Reference proteome</keyword>
<dbReference type="HAMAP" id="MF_01805">
    <property type="entry name" value="ScpA"/>
    <property type="match status" value="1"/>
</dbReference>
<reference evidence="4" key="1">
    <citation type="journal article" date="2020" name="Appl. Environ. Microbiol.">
        <title>Medium-Chain Fatty Acid Synthesis by 'Candidatus Weimeria bifida' gen. nov., sp. nov., and 'Candidatus Pseudoramibacter fermentans' sp. nov.</title>
        <authorList>
            <person name="Scarborough M.J."/>
            <person name="Myers K.S."/>
            <person name="Donohue T.J."/>
            <person name="Noguera D.R."/>
        </authorList>
    </citation>
    <scope>NUCLEOTIDE SEQUENCE</scope>
    <source>
        <strain evidence="4">EUB1.1</strain>
    </source>
</reference>
<dbReference type="EMBL" id="VOGB01000004">
    <property type="protein sequence ID" value="MQM72629.1"/>
    <property type="molecule type" value="Genomic_DNA"/>
</dbReference>
<keyword evidence="3" id="KW-0131">Cell cycle</keyword>
<dbReference type="InterPro" id="IPR023093">
    <property type="entry name" value="ScpA-like_C"/>
</dbReference>
<evidence type="ECO:0000256" key="2">
    <source>
        <dbReference type="ARBA" id="ARBA00044777"/>
    </source>
</evidence>
<dbReference type="Proteomes" id="UP000473648">
    <property type="component" value="Unassembled WGS sequence"/>
</dbReference>
<evidence type="ECO:0000256" key="1">
    <source>
        <dbReference type="ARBA" id="ARBA00022829"/>
    </source>
</evidence>
<dbReference type="GO" id="GO:0006260">
    <property type="term" value="P:DNA replication"/>
    <property type="evidence" value="ECO:0007669"/>
    <property type="project" value="UniProtKB-UniRule"/>
</dbReference>
<dbReference type="Gene3D" id="1.10.10.580">
    <property type="entry name" value="Structural maintenance of chromosome 1. Chain E"/>
    <property type="match status" value="1"/>
</dbReference>
<accession>A0A6L5GQU9</accession>
<comment type="caution">
    <text evidence="4">The sequence shown here is derived from an EMBL/GenBank/DDBJ whole genome shotgun (WGS) entry which is preliminary data.</text>
</comment>
<dbReference type="PANTHER" id="PTHR33969">
    <property type="entry name" value="SEGREGATION AND CONDENSATION PROTEIN A"/>
    <property type="match status" value="1"/>
</dbReference>
<dbReference type="Gene3D" id="6.10.250.2410">
    <property type="match status" value="1"/>
</dbReference>
<organism evidence="4 5">
    <name type="scientific">Candidatus Pseudoramibacter fermentans</name>
    <dbReference type="NCBI Taxonomy" id="2594427"/>
    <lineage>
        <taxon>Bacteria</taxon>
        <taxon>Bacillati</taxon>
        <taxon>Bacillota</taxon>
        <taxon>Clostridia</taxon>
        <taxon>Eubacteriales</taxon>
        <taxon>Eubacteriaceae</taxon>
        <taxon>Pseudoramibacter</taxon>
    </lineage>
</organism>
<keyword evidence="1 3" id="KW-0159">Chromosome partition</keyword>
<evidence type="ECO:0000256" key="3">
    <source>
        <dbReference type="HAMAP-Rule" id="MF_01805"/>
    </source>
</evidence>
<dbReference type="GO" id="GO:0051301">
    <property type="term" value="P:cell division"/>
    <property type="evidence" value="ECO:0007669"/>
    <property type="project" value="UniProtKB-KW"/>
</dbReference>
<gene>
    <name evidence="3" type="primary">scpA</name>
    <name evidence="4" type="ORF">FRC53_04240</name>
</gene>
<comment type="function">
    <text evidence="3">Participates in chromosomal partition during cell division. May act via the formation of a condensin-like complex containing Smc and ScpB that pull DNA away from mid-cell into both cell halves.</text>
</comment>
<evidence type="ECO:0000313" key="5">
    <source>
        <dbReference type="Proteomes" id="UP000473648"/>
    </source>
</evidence>
<evidence type="ECO:0000313" key="4">
    <source>
        <dbReference type="EMBL" id="MQM72629.1"/>
    </source>
</evidence>
<comment type="subunit">
    <text evidence="3">Component of a cohesin-like complex composed of ScpA, ScpB and the Smc homodimer, in which ScpA and ScpB bind to the head domain of Smc. The presence of the three proteins is required for the association of the complex with DNA.</text>
</comment>
<dbReference type="GO" id="GO:0007059">
    <property type="term" value="P:chromosome segregation"/>
    <property type="evidence" value="ECO:0007669"/>
    <property type="project" value="UniProtKB-UniRule"/>
</dbReference>
<proteinExistence type="inferred from homology"/>
<comment type="similarity">
    <text evidence="3">Belongs to the ScpA family.</text>
</comment>
<sequence length="277" mass="32296">MGDHTAVQRGDPALRFDSFAPREIDCVMMANQPIQYDVGDFEGPLDLLLSLVQRHQVDIYDVSISEIIDQYLATIEKWEQDRMAIASEFIVMASRLIKIKSKRLLPSVNQESEDEVDDEAVLIRQLADYKQIKAASLVIEKRYEQKSGSVYRDPLYLPELSQKKWDPELKIKPEKLGSTFARMMRRYQEAHTYRTIPRPEPDRYTVEHQEAVITRSLKEHAELTFRNVIQHHEASEVTTSFFAVLELYKKGRIEMAQQRNFGEMQLKKKECDGDKNQ</sequence>
<protein>
    <recommendedName>
        <fullName evidence="2 3">Segregation and condensation protein A</fullName>
    </recommendedName>
</protein>
<keyword evidence="3" id="KW-0132">Cell division</keyword>
<dbReference type="PANTHER" id="PTHR33969:SF2">
    <property type="entry name" value="SEGREGATION AND CONDENSATION PROTEIN A"/>
    <property type="match status" value="1"/>
</dbReference>
<keyword evidence="3" id="KW-0963">Cytoplasm</keyword>
<dbReference type="InterPro" id="IPR003768">
    <property type="entry name" value="ScpA"/>
</dbReference>
<name>A0A6L5GQU9_9FIRM</name>